<protein>
    <submittedName>
        <fullName evidence="1">Uncharacterized protein</fullName>
    </submittedName>
</protein>
<evidence type="ECO:0000313" key="1">
    <source>
        <dbReference type="EMBL" id="MCT2406269.1"/>
    </source>
</evidence>
<accession>A0ABT2ICB3</accession>
<keyword evidence="2" id="KW-1185">Reference proteome</keyword>
<gene>
    <name evidence="1" type="ORF">NZD88_01710</name>
</gene>
<dbReference type="RefSeq" id="WP_259826927.1">
    <property type="nucleotide sequence ID" value="NZ_JANZQH010000001.1"/>
</dbReference>
<name>A0ABT2ICB3_9FLAO</name>
<evidence type="ECO:0000313" key="2">
    <source>
        <dbReference type="Proteomes" id="UP001142057"/>
    </source>
</evidence>
<proteinExistence type="predicted"/>
<dbReference type="EMBL" id="JANZQH010000001">
    <property type="protein sequence ID" value="MCT2406269.1"/>
    <property type="molecule type" value="Genomic_DNA"/>
</dbReference>
<sequence>MNYQKSQMIYSDYKWSAKADHDNPKFIGAQDAAMLNREEGYEMLYFINNMALTWSWNDSLVSRQKLEHIIRAEVPSDIRTPSGIKNWIEQNYKEI</sequence>
<reference evidence="1" key="1">
    <citation type="submission" date="2022-08" db="EMBL/GenBank/DDBJ databases">
        <title>Chryseobacterium antibioticum,isolated from the rhizosphere soil of Pyrola in Tibet.</title>
        <authorList>
            <person name="Kan Y."/>
        </authorList>
    </citation>
    <scope>NUCLEOTIDE SEQUENCE</scope>
    <source>
        <strain evidence="1">Pc2-12</strain>
    </source>
</reference>
<comment type="caution">
    <text evidence="1">The sequence shown here is derived from an EMBL/GenBank/DDBJ whole genome shotgun (WGS) entry which is preliminary data.</text>
</comment>
<organism evidence="1 2">
    <name type="scientific">Chryseobacterium pyrolae</name>
    <dbReference type="NCBI Taxonomy" id="2987481"/>
    <lineage>
        <taxon>Bacteria</taxon>
        <taxon>Pseudomonadati</taxon>
        <taxon>Bacteroidota</taxon>
        <taxon>Flavobacteriia</taxon>
        <taxon>Flavobacteriales</taxon>
        <taxon>Weeksellaceae</taxon>
        <taxon>Chryseobacterium group</taxon>
        <taxon>Chryseobacterium</taxon>
    </lineage>
</organism>
<dbReference type="Proteomes" id="UP001142057">
    <property type="component" value="Unassembled WGS sequence"/>
</dbReference>